<gene>
    <name evidence="1" type="ORF">J2Z32_001881</name>
</gene>
<evidence type="ECO:0000313" key="2">
    <source>
        <dbReference type="Proteomes" id="UP001519272"/>
    </source>
</evidence>
<name>A0ABS4FRN4_9BACL</name>
<keyword evidence="2" id="KW-1185">Reference proteome</keyword>
<dbReference type="InterPro" id="IPR014199">
    <property type="entry name" value="Spore_YtxC"/>
</dbReference>
<comment type="caution">
    <text evidence="1">The sequence shown here is derived from an EMBL/GenBank/DDBJ whole genome shotgun (WGS) entry which is preliminary data.</text>
</comment>
<dbReference type="Proteomes" id="UP001519272">
    <property type="component" value="Unassembled WGS sequence"/>
</dbReference>
<accession>A0ABS4FRN4</accession>
<sequence>MGLFIFRVLSLNALSGQQFATYITKECGNKQHFRLHISSEQDWNKPFHEIQIFIKEEEEKSQLARAVAKYIVNECEPQLVKVMLKKESLAQEEDEFVKLYNFCMDLLVDTTENKRSRNFRIEKIATACMDYFSQHRLLHVEGFISFWLKEYTRLLQDTMQYAIEEYLLDRQYEEFISLLQYFVYYQEPLTPVLHLIHDHDSEFNILNEQFKEVNVNYVQGVVARIADQELEMEDAIVSTLITLSPERIVLHTMEPQAVIITTIKRIFGERVEVCTGCTTCQMIHGQKSTN</sequence>
<organism evidence="1 2">
    <name type="scientific">Paenibacillus turicensis</name>
    <dbReference type="NCBI Taxonomy" id="160487"/>
    <lineage>
        <taxon>Bacteria</taxon>
        <taxon>Bacillati</taxon>
        <taxon>Bacillota</taxon>
        <taxon>Bacilli</taxon>
        <taxon>Bacillales</taxon>
        <taxon>Paenibacillaceae</taxon>
        <taxon>Paenibacillus</taxon>
    </lineage>
</organism>
<evidence type="ECO:0000313" key="1">
    <source>
        <dbReference type="EMBL" id="MBP1905253.1"/>
    </source>
</evidence>
<protein>
    <submittedName>
        <fullName evidence="1">Sporulation protein YtxC</fullName>
    </submittedName>
</protein>
<dbReference type="Pfam" id="PF08812">
    <property type="entry name" value="YtxC"/>
    <property type="match status" value="1"/>
</dbReference>
<proteinExistence type="predicted"/>
<dbReference type="EMBL" id="JAGGKG010000007">
    <property type="protein sequence ID" value="MBP1905253.1"/>
    <property type="molecule type" value="Genomic_DNA"/>
</dbReference>
<reference evidence="1 2" key="1">
    <citation type="submission" date="2021-03" db="EMBL/GenBank/DDBJ databases">
        <title>Genomic Encyclopedia of Type Strains, Phase IV (KMG-IV): sequencing the most valuable type-strain genomes for metagenomic binning, comparative biology and taxonomic classification.</title>
        <authorList>
            <person name="Goeker M."/>
        </authorList>
    </citation>
    <scope>NUCLEOTIDE SEQUENCE [LARGE SCALE GENOMIC DNA]</scope>
    <source>
        <strain evidence="1 2">DSM 14349</strain>
    </source>
</reference>
<dbReference type="RefSeq" id="WP_210088885.1">
    <property type="nucleotide sequence ID" value="NZ_JAGGKG010000007.1"/>
</dbReference>